<feature type="compositionally biased region" description="Pro residues" evidence="1">
    <location>
        <begin position="577"/>
        <end position="588"/>
    </location>
</feature>
<dbReference type="AlphaFoldDB" id="A0A3T0T1Q5"/>
<dbReference type="KEGG" id="rfs:C1I64_11180"/>
<evidence type="ECO:0000313" key="5">
    <source>
        <dbReference type="Proteomes" id="UP000285317"/>
    </source>
</evidence>
<evidence type="ECO:0000256" key="1">
    <source>
        <dbReference type="SAM" id="MobiDB-lite"/>
    </source>
</evidence>
<dbReference type="Pfam" id="PF11992">
    <property type="entry name" value="TgpA_N"/>
    <property type="match status" value="1"/>
</dbReference>
<evidence type="ECO:0000256" key="2">
    <source>
        <dbReference type="SAM" id="Phobius"/>
    </source>
</evidence>
<organism evidence="4 5">
    <name type="scientific">Rathayibacter festucae DSM 15932</name>
    <dbReference type="NCBI Taxonomy" id="1328866"/>
    <lineage>
        <taxon>Bacteria</taxon>
        <taxon>Bacillati</taxon>
        <taxon>Actinomycetota</taxon>
        <taxon>Actinomycetes</taxon>
        <taxon>Micrococcales</taxon>
        <taxon>Microbacteriaceae</taxon>
        <taxon>Rathayibacter</taxon>
    </lineage>
</organism>
<feature type="transmembrane region" description="Helical" evidence="2">
    <location>
        <begin position="222"/>
        <end position="241"/>
    </location>
</feature>
<dbReference type="PANTHER" id="PTHR42736:SF1">
    <property type="entry name" value="PROTEIN-GLUTAMINE GAMMA-GLUTAMYLTRANSFERASE"/>
    <property type="match status" value="1"/>
</dbReference>
<feature type="transmembrane region" description="Helical" evidence="2">
    <location>
        <begin position="37"/>
        <end position="57"/>
    </location>
</feature>
<evidence type="ECO:0000259" key="3">
    <source>
        <dbReference type="SMART" id="SM00460"/>
    </source>
</evidence>
<gene>
    <name evidence="4" type="ORF">C1I64_11180</name>
</gene>
<proteinExistence type="predicted"/>
<protein>
    <submittedName>
        <fullName evidence="4">Transglutaminase</fullName>
    </submittedName>
</protein>
<accession>A0A3T0T1Q5</accession>
<dbReference type="SMART" id="SM00460">
    <property type="entry name" value="TGc"/>
    <property type="match status" value="1"/>
</dbReference>
<reference evidence="4 5" key="1">
    <citation type="submission" date="2018-03" db="EMBL/GenBank/DDBJ databases">
        <title>Bacteriophage NCPPB3778 and a type I-E CRISPR drive the evolution of the US Biological Select Agent, Rathayibacter toxicus.</title>
        <authorList>
            <person name="Davis E.W.II."/>
            <person name="Tabima J.F."/>
            <person name="Weisberg A.J."/>
            <person name="Dantas Lopes L."/>
            <person name="Wiseman M.S."/>
            <person name="Wiseman M.S."/>
            <person name="Pupko T."/>
            <person name="Belcher M.S."/>
            <person name="Sechler A.J."/>
            <person name="Tancos M.A."/>
            <person name="Schroeder B.K."/>
            <person name="Murray T.D."/>
            <person name="Luster D.G."/>
            <person name="Schneider W.L."/>
            <person name="Rogers E."/>
            <person name="Andreote F.D."/>
            <person name="Grunwald N.J."/>
            <person name="Putnam M.L."/>
            <person name="Chang J.H."/>
        </authorList>
    </citation>
    <scope>NUCLEOTIDE SEQUENCE [LARGE SCALE GENOMIC DNA]</scope>
    <source>
        <strain evidence="4 5">DSM 15932</strain>
    </source>
</reference>
<dbReference type="EMBL" id="CP028137">
    <property type="protein sequence ID" value="AZZ52551.1"/>
    <property type="molecule type" value="Genomic_DNA"/>
</dbReference>
<dbReference type="RefSeq" id="WP_127887248.1">
    <property type="nucleotide sequence ID" value="NZ_CP028137.1"/>
</dbReference>
<feature type="transmembrane region" description="Helical" evidence="2">
    <location>
        <begin position="149"/>
        <end position="168"/>
    </location>
</feature>
<feature type="transmembrane region" description="Helical" evidence="2">
    <location>
        <begin position="7"/>
        <end position="31"/>
    </location>
</feature>
<name>A0A3T0T1Q5_9MICO</name>
<keyword evidence="2" id="KW-0472">Membrane</keyword>
<dbReference type="PANTHER" id="PTHR42736">
    <property type="entry name" value="PROTEIN-GLUTAMINE GAMMA-GLUTAMYLTRANSFERASE"/>
    <property type="match status" value="1"/>
</dbReference>
<evidence type="ECO:0000313" key="4">
    <source>
        <dbReference type="EMBL" id="AZZ52551.1"/>
    </source>
</evidence>
<feature type="compositionally biased region" description="Low complexity" evidence="1">
    <location>
        <begin position="561"/>
        <end position="576"/>
    </location>
</feature>
<dbReference type="Gene3D" id="3.10.620.30">
    <property type="match status" value="1"/>
</dbReference>
<keyword evidence="2" id="KW-0812">Transmembrane</keyword>
<feature type="transmembrane region" description="Helical" evidence="2">
    <location>
        <begin position="606"/>
        <end position="634"/>
    </location>
</feature>
<dbReference type="SUPFAM" id="SSF54001">
    <property type="entry name" value="Cysteine proteinases"/>
    <property type="match status" value="1"/>
</dbReference>
<keyword evidence="2" id="KW-1133">Transmembrane helix</keyword>
<feature type="compositionally biased region" description="Acidic residues" evidence="1">
    <location>
        <begin position="593"/>
        <end position="602"/>
    </location>
</feature>
<feature type="transmembrane region" description="Helical" evidence="2">
    <location>
        <begin position="174"/>
        <end position="190"/>
    </location>
</feature>
<feature type="domain" description="Transglutaminase-like" evidence="3">
    <location>
        <begin position="483"/>
        <end position="554"/>
    </location>
</feature>
<dbReference type="InterPro" id="IPR021878">
    <property type="entry name" value="TgpA_N"/>
</dbReference>
<dbReference type="InterPro" id="IPR052901">
    <property type="entry name" value="Bact_TGase-like"/>
</dbReference>
<feature type="compositionally biased region" description="Low complexity" evidence="1">
    <location>
        <begin position="759"/>
        <end position="772"/>
    </location>
</feature>
<dbReference type="Proteomes" id="UP000285317">
    <property type="component" value="Chromosome"/>
</dbReference>
<dbReference type="Pfam" id="PF01841">
    <property type="entry name" value="Transglut_core"/>
    <property type="match status" value="1"/>
</dbReference>
<dbReference type="InterPro" id="IPR002931">
    <property type="entry name" value="Transglutaminase-like"/>
</dbReference>
<feature type="transmembrane region" description="Helical" evidence="2">
    <location>
        <begin position="123"/>
        <end position="142"/>
    </location>
</feature>
<feature type="region of interest" description="Disordered" evidence="1">
    <location>
        <begin position="553"/>
        <end position="602"/>
    </location>
</feature>
<sequence length="780" mass="80277">MRGRAPAAVAVDLVALAVLLAVGVVGFGKVFAGADHLVAGGLGIVAGLAVGALAARARWGLLTTTGVTAAAYFLVGTAAAFRSAGLFGVVPSPESLLGLATALVTSWKSLLTVEPPANGFPELLVVPCCAALVCAVVAATIALRAPRPVWALAPAAALVLVSILFGTADAVAPLAQAIAFGVVGLAWAAWRRQSEQTSAAGGDGAVDPSAVRQLRLRRIGSGALVLALAAAVVGVSAGAVAPAGSRSTLREDIVPPFDLDDYPTPLASFRKTVRDQKDATLFTVSGLQEGVRVRLATMDAYTGTVFDVTGGGGGSGSFARVGSTIAGEHEGTPAVLRFTAADLGGVWLPDAGYPSSIEFAGPRAEALSGSLHYNDETGVAVVTSRLAAGDSYTLTTTLPPVPSDEELADAVAAPVTVPTPVDVPEALTDATLAAVGEATTALSQVRAIATTLSTQGYFSHGLEGEAESRPGHGSERLQLLLTDERGMVGDDEHYATTMALMVDELGLPARVVMGYYPAAGSDLSGDVAITGDDLHAWVEVAFAEHGWVAFDPTPPKEQILQDQQPEPAAQPKAQVLQPPPPPQEPAVVPPDVVQEDETEDDRGPDLGWIGVVLAVAGGVVGLAALLFGPALLIAALKRRRRRARVGAEHAADRISGGWDEVLDRAADLGTVVPAGATRLEDAALLHSEYPSAGVAVLARRADAAVFGPLDPVDAEVAAFWEQTDALVAELHATVSPWRRLRARLSLRSLRPAWLTRATTAARGARTNTTGRPARNEDLHD</sequence>
<feature type="region of interest" description="Disordered" evidence="1">
    <location>
        <begin position="759"/>
        <end position="780"/>
    </location>
</feature>
<feature type="transmembrane region" description="Helical" evidence="2">
    <location>
        <begin position="69"/>
        <end position="90"/>
    </location>
</feature>
<dbReference type="InterPro" id="IPR038765">
    <property type="entry name" value="Papain-like_cys_pep_sf"/>
</dbReference>